<keyword evidence="6 7" id="KW-0472">Membrane</keyword>
<dbReference type="GO" id="GO:0005464">
    <property type="term" value="F:UDP-xylose transmembrane transporter activity"/>
    <property type="evidence" value="ECO:0007669"/>
    <property type="project" value="TreeGrafter"/>
</dbReference>
<dbReference type="PANTHER" id="PTHR10778">
    <property type="entry name" value="SOLUTE CARRIER FAMILY 35 MEMBER B"/>
    <property type="match status" value="1"/>
</dbReference>
<dbReference type="Proteomes" id="UP000799767">
    <property type="component" value="Unassembled WGS sequence"/>
</dbReference>
<organism evidence="8 9">
    <name type="scientific">Neohortaea acidophila</name>
    <dbReference type="NCBI Taxonomy" id="245834"/>
    <lineage>
        <taxon>Eukaryota</taxon>
        <taxon>Fungi</taxon>
        <taxon>Dikarya</taxon>
        <taxon>Ascomycota</taxon>
        <taxon>Pezizomycotina</taxon>
        <taxon>Dothideomycetes</taxon>
        <taxon>Dothideomycetidae</taxon>
        <taxon>Mycosphaerellales</taxon>
        <taxon>Teratosphaeriaceae</taxon>
        <taxon>Neohortaea</taxon>
    </lineage>
</organism>
<dbReference type="GO" id="GO:0000139">
    <property type="term" value="C:Golgi membrane"/>
    <property type="evidence" value="ECO:0007669"/>
    <property type="project" value="TreeGrafter"/>
</dbReference>
<keyword evidence="3" id="KW-0762">Sugar transport</keyword>
<feature type="transmembrane region" description="Helical" evidence="7">
    <location>
        <begin position="200"/>
        <end position="218"/>
    </location>
</feature>
<feature type="transmembrane region" description="Helical" evidence="7">
    <location>
        <begin position="35"/>
        <end position="53"/>
    </location>
</feature>
<dbReference type="GeneID" id="54478525"/>
<keyword evidence="9" id="KW-1185">Reference proteome</keyword>
<evidence type="ECO:0000313" key="8">
    <source>
        <dbReference type="EMBL" id="KAF2480617.1"/>
    </source>
</evidence>
<dbReference type="GO" id="GO:0005789">
    <property type="term" value="C:endoplasmic reticulum membrane"/>
    <property type="evidence" value="ECO:0007669"/>
    <property type="project" value="TreeGrafter"/>
</dbReference>
<protein>
    <submittedName>
        <fullName evidence="8">UAA transporter</fullName>
    </submittedName>
</protein>
<keyword evidence="5 7" id="KW-1133">Transmembrane helix</keyword>
<feature type="transmembrane region" description="Helical" evidence="7">
    <location>
        <begin position="125"/>
        <end position="144"/>
    </location>
</feature>
<dbReference type="AlphaFoldDB" id="A0A6A6PMY0"/>
<evidence type="ECO:0000256" key="3">
    <source>
        <dbReference type="ARBA" id="ARBA00022597"/>
    </source>
</evidence>
<dbReference type="OrthoDB" id="999962at2759"/>
<evidence type="ECO:0000256" key="6">
    <source>
        <dbReference type="ARBA" id="ARBA00023136"/>
    </source>
</evidence>
<evidence type="ECO:0000256" key="4">
    <source>
        <dbReference type="ARBA" id="ARBA00022692"/>
    </source>
</evidence>
<dbReference type="Pfam" id="PF08449">
    <property type="entry name" value="UAA"/>
    <property type="match status" value="1"/>
</dbReference>
<dbReference type="PANTHER" id="PTHR10778:SF4">
    <property type="entry name" value="NUCLEOTIDE SUGAR TRANSPORTER SLC35B4"/>
    <property type="match status" value="1"/>
</dbReference>
<name>A0A6A6PMY0_9PEZI</name>
<dbReference type="EMBL" id="MU001639">
    <property type="protein sequence ID" value="KAF2480617.1"/>
    <property type="molecule type" value="Genomic_DNA"/>
</dbReference>
<keyword evidence="4 7" id="KW-0812">Transmembrane</keyword>
<feature type="transmembrane region" description="Helical" evidence="7">
    <location>
        <begin position="98"/>
        <end position="118"/>
    </location>
</feature>
<evidence type="ECO:0000256" key="1">
    <source>
        <dbReference type="ARBA" id="ARBA00004127"/>
    </source>
</evidence>
<dbReference type="InterPro" id="IPR013657">
    <property type="entry name" value="SCL35B1-4/HUT1"/>
</dbReference>
<feature type="transmembrane region" description="Helical" evidence="7">
    <location>
        <begin position="267"/>
        <end position="287"/>
    </location>
</feature>
<dbReference type="GO" id="GO:0005462">
    <property type="term" value="F:UDP-N-acetylglucosamine transmembrane transporter activity"/>
    <property type="evidence" value="ECO:0007669"/>
    <property type="project" value="TreeGrafter"/>
</dbReference>
<evidence type="ECO:0000256" key="2">
    <source>
        <dbReference type="ARBA" id="ARBA00022448"/>
    </source>
</evidence>
<evidence type="ECO:0000256" key="7">
    <source>
        <dbReference type="SAM" id="Phobius"/>
    </source>
</evidence>
<evidence type="ECO:0000313" key="9">
    <source>
        <dbReference type="Proteomes" id="UP000799767"/>
    </source>
</evidence>
<reference evidence="8" key="1">
    <citation type="journal article" date="2020" name="Stud. Mycol.">
        <title>101 Dothideomycetes genomes: a test case for predicting lifestyles and emergence of pathogens.</title>
        <authorList>
            <person name="Haridas S."/>
            <person name="Albert R."/>
            <person name="Binder M."/>
            <person name="Bloem J."/>
            <person name="Labutti K."/>
            <person name="Salamov A."/>
            <person name="Andreopoulos B."/>
            <person name="Baker S."/>
            <person name="Barry K."/>
            <person name="Bills G."/>
            <person name="Bluhm B."/>
            <person name="Cannon C."/>
            <person name="Castanera R."/>
            <person name="Culley D."/>
            <person name="Daum C."/>
            <person name="Ezra D."/>
            <person name="Gonzalez J."/>
            <person name="Henrissat B."/>
            <person name="Kuo A."/>
            <person name="Liang C."/>
            <person name="Lipzen A."/>
            <person name="Lutzoni F."/>
            <person name="Magnuson J."/>
            <person name="Mondo S."/>
            <person name="Nolan M."/>
            <person name="Ohm R."/>
            <person name="Pangilinan J."/>
            <person name="Park H.-J."/>
            <person name="Ramirez L."/>
            <person name="Alfaro M."/>
            <person name="Sun H."/>
            <person name="Tritt A."/>
            <person name="Yoshinaga Y."/>
            <person name="Zwiers L.-H."/>
            <person name="Turgeon B."/>
            <person name="Goodwin S."/>
            <person name="Spatafora J."/>
            <person name="Crous P."/>
            <person name="Grigoriev I."/>
        </authorList>
    </citation>
    <scope>NUCLEOTIDE SEQUENCE</scope>
    <source>
        <strain evidence="8">CBS 113389</strain>
    </source>
</reference>
<accession>A0A6A6PMY0</accession>
<sequence>MLYAYGPTNIVVLIFGGCCANVFALEALIQSEPDSGVIITFLQFFFTALAAYSTQYSSSAPYTIRSPGVPIRRWAILAAMHFGINMLNNWAFSYRISVPVHIILRSFGSVTTMAAGFLRGKKYSFLQVLSVVLLTVGVVVSAWADAEGKGKSMSFSMDSFNSDFGNGLLVLLVAQFLSAYMGTYTEDTYAIYGANWKESLFYSHFLSLPLFLPLAGVLRKQYSRLLSTSPLDIKALARSSPTLEPLLTTIRRSPMLTSSIEGLPQGVVFMLVNILTQLACITGVNLLCAKSSAVTVTIVLNIRKLVSFILSTVLFGHQLSGMMILGSTLVFGSGALYGYETSWRLPQQKQTEGGKANGQVKKD</sequence>
<evidence type="ECO:0000256" key="5">
    <source>
        <dbReference type="ARBA" id="ARBA00022989"/>
    </source>
</evidence>
<feature type="transmembrane region" description="Helical" evidence="7">
    <location>
        <begin position="12"/>
        <end position="29"/>
    </location>
</feature>
<feature type="transmembrane region" description="Helical" evidence="7">
    <location>
        <begin position="164"/>
        <end position="180"/>
    </location>
</feature>
<proteinExistence type="predicted"/>
<dbReference type="RefSeq" id="XP_033587187.1">
    <property type="nucleotide sequence ID" value="XM_033737523.1"/>
</dbReference>
<gene>
    <name evidence="8" type="ORF">BDY17DRAFT_326501</name>
</gene>
<comment type="subcellular location">
    <subcellularLocation>
        <location evidence="1">Endomembrane system</location>
        <topology evidence="1">Multi-pass membrane protein</topology>
    </subcellularLocation>
</comment>
<keyword evidence="2" id="KW-0813">Transport</keyword>